<feature type="region of interest" description="Disordered" evidence="1">
    <location>
        <begin position="1"/>
        <end position="29"/>
    </location>
</feature>
<dbReference type="AlphaFoldDB" id="X0Y1U3"/>
<protein>
    <submittedName>
        <fullName evidence="2">Uncharacterized protein</fullName>
    </submittedName>
</protein>
<dbReference type="EMBL" id="BARS01055885">
    <property type="protein sequence ID" value="GAG49814.1"/>
    <property type="molecule type" value="Genomic_DNA"/>
</dbReference>
<evidence type="ECO:0000256" key="1">
    <source>
        <dbReference type="SAM" id="MobiDB-lite"/>
    </source>
</evidence>
<gene>
    <name evidence="2" type="ORF">S01H1_82438</name>
</gene>
<proteinExistence type="predicted"/>
<reference evidence="2" key="1">
    <citation type="journal article" date="2014" name="Front. Microbiol.">
        <title>High frequency of phylogenetically diverse reductive dehalogenase-homologous genes in deep subseafloor sedimentary metagenomes.</title>
        <authorList>
            <person name="Kawai M."/>
            <person name="Futagami T."/>
            <person name="Toyoda A."/>
            <person name="Takaki Y."/>
            <person name="Nishi S."/>
            <person name="Hori S."/>
            <person name="Arai W."/>
            <person name="Tsubouchi T."/>
            <person name="Morono Y."/>
            <person name="Uchiyama I."/>
            <person name="Ito T."/>
            <person name="Fujiyama A."/>
            <person name="Inagaki F."/>
            <person name="Takami H."/>
        </authorList>
    </citation>
    <scope>NUCLEOTIDE SEQUENCE</scope>
    <source>
        <strain evidence="2">Expedition CK06-06</strain>
    </source>
</reference>
<evidence type="ECO:0000313" key="2">
    <source>
        <dbReference type="EMBL" id="GAG49814.1"/>
    </source>
</evidence>
<name>X0Y1U3_9ZZZZ</name>
<sequence>MPQAQYARPKIERARLVNPDRQPGRATELERQKIQDMKNKVPQRRRAFQIVHYQYDAPFLYDNFRLELGRPWENATNRLKEDLPEAQWGIMSDELKGGYVGA</sequence>
<comment type="caution">
    <text evidence="2">The sequence shown here is derived from an EMBL/GenBank/DDBJ whole genome shotgun (WGS) entry which is preliminary data.</text>
</comment>
<feature type="non-terminal residue" evidence="2">
    <location>
        <position position="102"/>
    </location>
</feature>
<organism evidence="2">
    <name type="scientific">marine sediment metagenome</name>
    <dbReference type="NCBI Taxonomy" id="412755"/>
    <lineage>
        <taxon>unclassified sequences</taxon>
        <taxon>metagenomes</taxon>
        <taxon>ecological metagenomes</taxon>
    </lineage>
</organism>
<accession>X0Y1U3</accession>